<accession>U4L4B2</accession>
<protein>
    <submittedName>
        <fullName evidence="1">Uncharacterized protein</fullName>
    </submittedName>
</protein>
<gene>
    <name evidence="1" type="ORF">PCON_06725</name>
</gene>
<sequence>MADSHYFRYLGVQLGFIKHWRFVL</sequence>
<dbReference type="EMBL" id="HF935335">
    <property type="protein sequence ID" value="CCX07138.1"/>
    <property type="molecule type" value="Genomic_DNA"/>
</dbReference>
<reference evidence="1 2" key="1">
    <citation type="journal article" date="2013" name="PLoS Genet.">
        <title>The genome and development-dependent transcriptomes of Pyronema confluens: a window into fungal evolution.</title>
        <authorList>
            <person name="Traeger S."/>
            <person name="Altegoer F."/>
            <person name="Freitag M."/>
            <person name="Gabaldon T."/>
            <person name="Kempken F."/>
            <person name="Kumar A."/>
            <person name="Marcet-Houben M."/>
            <person name="Poggeler S."/>
            <person name="Stajich J.E."/>
            <person name="Nowrousian M."/>
        </authorList>
    </citation>
    <scope>NUCLEOTIDE SEQUENCE [LARGE SCALE GENOMIC DNA]</scope>
    <source>
        <strain evidence="2">CBS 100304</strain>
        <tissue evidence="1">Vegetative mycelium</tissue>
    </source>
</reference>
<keyword evidence="2" id="KW-1185">Reference proteome</keyword>
<organism evidence="1 2">
    <name type="scientific">Pyronema omphalodes (strain CBS 100304)</name>
    <name type="common">Pyronema confluens</name>
    <dbReference type="NCBI Taxonomy" id="1076935"/>
    <lineage>
        <taxon>Eukaryota</taxon>
        <taxon>Fungi</taxon>
        <taxon>Dikarya</taxon>
        <taxon>Ascomycota</taxon>
        <taxon>Pezizomycotina</taxon>
        <taxon>Pezizomycetes</taxon>
        <taxon>Pezizales</taxon>
        <taxon>Pyronemataceae</taxon>
        <taxon>Pyronema</taxon>
    </lineage>
</organism>
<name>U4L4B2_PYROM</name>
<proteinExistence type="predicted"/>
<evidence type="ECO:0000313" key="1">
    <source>
        <dbReference type="EMBL" id="CCX07138.1"/>
    </source>
</evidence>
<dbReference type="AlphaFoldDB" id="U4L4B2"/>
<dbReference type="Proteomes" id="UP000018144">
    <property type="component" value="Unassembled WGS sequence"/>
</dbReference>
<evidence type="ECO:0000313" key="2">
    <source>
        <dbReference type="Proteomes" id="UP000018144"/>
    </source>
</evidence>